<keyword evidence="2" id="KW-1185">Reference proteome</keyword>
<accession>A0A5C5UU61</accession>
<proteinExistence type="predicted"/>
<evidence type="ECO:0000313" key="1">
    <source>
        <dbReference type="EMBL" id="TWT29618.1"/>
    </source>
</evidence>
<dbReference type="EMBL" id="SIHI01000119">
    <property type="protein sequence ID" value="TWT29618.1"/>
    <property type="molecule type" value="Genomic_DNA"/>
</dbReference>
<comment type="caution">
    <text evidence="1">The sequence shown here is derived from an EMBL/GenBank/DDBJ whole genome shotgun (WGS) entry which is preliminary data.</text>
</comment>
<protein>
    <submittedName>
        <fullName evidence="1">Uncharacterized protein</fullName>
    </submittedName>
</protein>
<reference evidence="1 2" key="1">
    <citation type="submission" date="2019-02" db="EMBL/GenBank/DDBJ databases">
        <title>Deep-cultivation of Planctomycetes and their phenomic and genomic characterization uncovers novel biology.</title>
        <authorList>
            <person name="Wiegand S."/>
            <person name="Jogler M."/>
            <person name="Boedeker C."/>
            <person name="Pinto D."/>
            <person name="Vollmers J."/>
            <person name="Rivas-Marin E."/>
            <person name="Kohn T."/>
            <person name="Peeters S.H."/>
            <person name="Heuer A."/>
            <person name="Rast P."/>
            <person name="Oberbeckmann S."/>
            <person name="Bunk B."/>
            <person name="Jeske O."/>
            <person name="Meyerdierks A."/>
            <person name="Storesund J.E."/>
            <person name="Kallscheuer N."/>
            <person name="Luecker S."/>
            <person name="Lage O.M."/>
            <person name="Pohl T."/>
            <person name="Merkel B.J."/>
            <person name="Hornburger P."/>
            <person name="Mueller R.-W."/>
            <person name="Bruemmer F."/>
            <person name="Labrenz M."/>
            <person name="Spormann A.M."/>
            <person name="Op Den Camp H."/>
            <person name="Overmann J."/>
            <person name="Amann R."/>
            <person name="Jetten M.S.M."/>
            <person name="Mascher T."/>
            <person name="Medema M.H."/>
            <person name="Devos D.P."/>
            <person name="Kaster A.-K."/>
            <person name="Ovreas L."/>
            <person name="Rohde M."/>
            <person name="Galperin M.Y."/>
            <person name="Jogler C."/>
        </authorList>
    </citation>
    <scope>NUCLEOTIDE SEQUENCE [LARGE SCALE GENOMIC DNA]</scope>
    <source>
        <strain evidence="1 2">KOR42</strain>
    </source>
</reference>
<name>A0A5C5UU61_9PLAN</name>
<dbReference type="AlphaFoldDB" id="A0A5C5UU61"/>
<evidence type="ECO:0000313" key="2">
    <source>
        <dbReference type="Proteomes" id="UP000317243"/>
    </source>
</evidence>
<dbReference type="Proteomes" id="UP000317243">
    <property type="component" value="Unassembled WGS sequence"/>
</dbReference>
<gene>
    <name evidence="1" type="ORF">KOR42_55100</name>
</gene>
<sequence length="82" mass="9062">MLMTEAEGVPISLFTTSAQVAEVNTIETLVEQQVFGPTPAKLVYDNAADADWLRSALASKGIEQVIPHRRSRKRSLFKMDVS</sequence>
<organism evidence="1 2">
    <name type="scientific">Thalassoglobus neptunius</name>
    <dbReference type="NCBI Taxonomy" id="1938619"/>
    <lineage>
        <taxon>Bacteria</taxon>
        <taxon>Pseudomonadati</taxon>
        <taxon>Planctomycetota</taxon>
        <taxon>Planctomycetia</taxon>
        <taxon>Planctomycetales</taxon>
        <taxon>Planctomycetaceae</taxon>
        <taxon>Thalassoglobus</taxon>
    </lineage>
</organism>